<gene>
    <name evidence="2" type="ORF">Afe05nite_36770</name>
</gene>
<feature type="region of interest" description="Disordered" evidence="1">
    <location>
        <begin position="37"/>
        <end position="62"/>
    </location>
</feature>
<evidence type="ECO:0000313" key="2">
    <source>
        <dbReference type="EMBL" id="GIE11837.1"/>
    </source>
</evidence>
<dbReference type="Proteomes" id="UP000598174">
    <property type="component" value="Unassembled WGS sequence"/>
</dbReference>
<evidence type="ECO:0000313" key="3">
    <source>
        <dbReference type="Proteomes" id="UP000598174"/>
    </source>
</evidence>
<keyword evidence="3" id="KW-1185">Reference proteome</keyword>
<sequence>MTWFDLATVGTTPTDSGIQRRNRSFITFDRAAAGLQPKSSARGGVGGGPSRALSACANATEV</sequence>
<comment type="caution">
    <text evidence="2">The sequence shown here is derived from an EMBL/GenBank/DDBJ whole genome shotgun (WGS) entry which is preliminary data.</text>
</comment>
<accession>A0A919ML42</accession>
<dbReference type="AlphaFoldDB" id="A0A919ML42"/>
<organism evidence="2 3">
    <name type="scientific">Paractinoplanes ferrugineus</name>
    <dbReference type="NCBI Taxonomy" id="113564"/>
    <lineage>
        <taxon>Bacteria</taxon>
        <taxon>Bacillati</taxon>
        <taxon>Actinomycetota</taxon>
        <taxon>Actinomycetes</taxon>
        <taxon>Micromonosporales</taxon>
        <taxon>Micromonosporaceae</taxon>
        <taxon>Paractinoplanes</taxon>
    </lineage>
</organism>
<protein>
    <submittedName>
        <fullName evidence="2">Uncharacterized protein</fullName>
    </submittedName>
</protein>
<proteinExistence type="predicted"/>
<evidence type="ECO:0000256" key="1">
    <source>
        <dbReference type="SAM" id="MobiDB-lite"/>
    </source>
</evidence>
<name>A0A919ML42_9ACTN</name>
<dbReference type="EMBL" id="BOMM01000033">
    <property type="protein sequence ID" value="GIE11837.1"/>
    <property type="molecule type" value="Genomic_DNA"/>
</dbReference>
<reference evidence="2" key="1">
    <citation type="submission" date="2021-01" db="EMBL/GenBank/DDBJ databases">
        <title>Whole genome shotgun sequence of Actinoplanes ferrugineus NBRC 15555.</title>
        <authorList>
            <person name="Komaki H."/>
            <person name="Tamura T."/>
        </authorList>
    </citation>
    <scope>NUCLEOTIDE SEQUENCE</scope>
    <source>
        <strain evidence="2">NBRC 15555</strain>
    </source>
</reference>